<dbReference type="Pfam" id="PF00226">
    <property type="entry name" value="DnaJ"/>
    <property type="match status" value="1"/>
</dbReference>
<dbReference type="PROSITE" id="PS50076">
    <property type="entry name" value="DNAJ_2"/>
    <property type="match status" value="1"/>
</dbReference>
<keyword evidence="12" id="KW-1185">Reference proteome</keyword>
<evidence type="ECO:0000313" key="11">
    <source>
        <dbReference type="EnsemblMetazoa" id="XP_038076841.1"/>
    </source>
</evidence>
<dbReference type="EnsemblMetazoa" id="XM_038220913.1">
    <property type="protein sequence ID" value="XP_038076841.1"/>
    <property type="gene ID" value="LOC119744782"/>
</dbReference>
<feature type="chain" id="PRO_5037526162" description="DnaJ homolog subfamily C member 16" evidence="8">
    <location>
        <begin position="26"/>
        <end position="779"/>
    </location>
</feature>
<dbReference type="PRINTS" id="PR00625">
    <property type="entry name" value="JDOMAIN"/>
</dbReference>
<evidence type="ECO:0000259" key="9">
    <source>
        <dbReference type="PROSITE" id="PS50076"/>
    </source>
</evidence>
<proteinExistence type="predicted"/>
<feature type="signal peptide" evidence="8">
    <location>
        <begin position="1"/>
        <end position="25"/>
    </location>
</feature>
<evidence type="ECO:0000256" key="4">
    <source>
        <dbReference type="ARBA" id="ARBA00035002"/>
    </source>
</evidence>
<reference evidence="11" key="1">
    <citation type="submission" date="2022-11" db="UniProtKB">
        <authorList>
            <consortium name="EnsemblMetazoa"/>
        </authorList>
    </citation>
    <scope>IDENTIFICATION</scope>
</reference>
<sequence length="779" mass="89367">MGKKLSNQLILAIVFFSFALPWASSNISDPYSLIGVSRTASQKEIKKAYKNLARQWHPDKNREEGAQEKFIQIQQAYEILSNEEKRAEYDLYGHVDTGNQPRRQNRHDPFAGFHFAGSRFDGFQFRYTNQGSSAGSDPRRVTLEKFENGILPESHRKPFLLFVTGDWCFSCVRVEEMWNEALPELEKLGIGMGTVYGDYSRNLLRKLGVHQWPSIVGIIEGRVVIFDKNHVNTEKLKEFAHDLLPSYVILKVTDANQETFFSGWHDDNRPRSLLFSRRSAPSLLYHLLAFKYRRLHTFGFAQNQGEDTIELVWKFDVSAHEPTLLIFKEDDEEYVDKIQSSKIDTSLLEDAVTRNQYLFVPRLTSQQVYEDLCPESPGTYRRRFCVILITKNPSVHKEHRDFFRLVAKTTDSFPGEARLVHLYQETQQEFVRALGDLARFDSDGAVPVAVLWRQSGRKVAYDWLPEGWHGNEPEKDKIGLSFFLQQIVDKKFKLGFVTTLPELKDENAPHWILERIYSFLNLFSKPGSYVKQALLSAWSESSIAVLVVLAYLVAFFLAFAGLLNAGVPTAHSKEAMDHRANGSMPQGEGYATEVRGRSQPDSSNLRLRRIHMQELNESTYEKFLASGRQGHILLLLLTDQNSKDTLCQLFKQEAHMHIASQPFLVPVFLMLDKYKHWLANLRSQSENPSPFASPNGVGTVLAIRPSKSYYFVFKPRQGQRSRRRRGEIDISFVGLMDSSDSESDEFSECMSLDRLGMWLDRLLDGSLPKVTVNSWPSLE</sequence>
<dbReference type="GO" id="GO:0006914">
    <property type="term" value="P:autophagy"/>
    <property type="evidence" value="ECO:0007669"/>
    <property type="project" value="UniProtKB-KW"/>
</dbReference>
<evidence type="ECO:0000259" key="10">
    <source>
        <dbReference type="PROSITE" id="PS51352"/>
    </source>
</evidence>
<dbReference type="OMA" id="QPEFAST"/>
<organism evidence="11 12">
    <name type="scientific">Patiria miniata</name>
    <name type="common">Bat star</name>
    <name type="synonym">Asterina miniata</name>
    <dbReference type="NCBI Taxonomy" id="46514"/>
    <lineage>
        <taxon>Eukaryota</taxon>
        <taxon>Metazoa</taxon>
        <taxon>Echinodermata</taxon>
        <taxon>Eleutherozoa</taxon>
        <taxon>Asterozoa</taxon>
        <taxon>Asteroidea</taxon>
        <taxon>Valvatacea</taxon>
        <taxon>Valvatida</taxon>
        <taxon>Asterinidae</taxon>
        <taxon>Patiria</taxon>
    </lineage>
</organism>
<name>A0A914BM60_PATMI</name>
<dbReference type="SMART" id="SM00271">
    <property type="entry name" value="DnaJ"/>
    <property type="match status" value="1"/>
</dbReference>
<evidence type="ECO:0000256" key="1">
    <source>
        <dbReference type="ARBA" id="ARBA00004163"/>
    </source>
</evidence>
<comment type="subcellular location">
    <subcellularLocation>
        <location evidence="1">Endoplasmic reticulum membrane</location>
        <topology evidence="1">Single-pass type IV membrane protein</topology>
    </subcellularLocation>
</comment>
<dbReference type="InterPro" id="IPR036249">
    <property type="entry name" value="Thioredoxin-like_sf"/>
</dbReference>
<dbReference type="Gene3D" id="1.10.287.110">
    <property type="entry name" value="DnaJ domain"/>
    <property type="match status" value="1"/>
</dbReference>
<keyword evidence="7" id="KW-0812">Transmembrane</keyword>
<feature type="transmembrane region" description="Helical" evidence="7">
    <location>
        <begin position="543"/>
        <end position="563"/>
    </location>
</feature>
<feature type="region of interest" description="Disordered" evidence="6">
    <location>
        <begin position="574"/>
        <end position="603"/>
    </location>
</feature>
<evidence type="ECO:0000256" key="6">
    <source>
        <dbReference type="SAM" id="MobiDB-lite"/>
    </source>
</evidence>
<dbReference type="PANTHER" id="PTHR44303:SF2">
    <property type="entry name" value="DNAJ HOMOLOG SUBFAMILY C MEMBER 16"/>
    <property type="match status" value="1"/>
</dbReference>
<dbReference type="PROSITE" id="PS51352">
    <property type="entry name" value="THIOREDOXIN_2"/>
    <property type="match status" value="1"/>
</dbReference>
<dbReference type="Gene3D" id="3.40.30.10">
    <property type="entry name" value="Glutaredoxin"/>
    <property type="match status" value="1"/>
</dbReference>
<feature type="domain" description="Thioredoxin" evidence="10">
    <location>
        <begin position="114"/>
        <end position="258"/>
    </location>
</feature>
<evidence type="ECO:0000256" key="2">
    <source>
        <dbReference type="ARBA" id="ARBA00020921"/>
    </source>
</evidence>
<protein>
    <recommendedName>
        <fullName evidence="2">DnaJ homolog subfamily C member 16</fullName>
    </recommendedName>
    <alternativeName>
        <fullName evidence="5">Endoplasmic reticulum DNA J domain-containing protein 8</fullName>
    </alternativeName>
</protein>
<dbReference type="SUPFAM" id="SSF52833">
    <property type="entry name" value="Thioredoxin-like"/>
    <property type="match status" value="1"/>
</dbReference>
<accession>A0A914BM60</accession>
<dbReference type="InterPro" id="IPR018253">
    <property type="entry name" value="DnaJ_domain_CS"/>
</dbReference>
<dbReference type="AlphaFoldDB" id="A0A914BM60"/>
<keyword evidence="8" id="KW-0732">Signal</keyword>
<evidence type="ECO:0000256" key="3">
    <source>
        <dbReference type="ARBA" id="ARBA00023006"/>
    </source>
</evidence>
<evidence type="ECO:0000256" key="5">
    <source>
        <dbReference type="ARBA" id="ARBA00035043"/>
    </source>
</evidence>
<evidence type="ECO:0000313" key="12">
    <source>
        <dbReference type="Proteomes" id="UP000887568"/>
    </source>
</evidence>
<dbReference type="SUPFAM" id="SSF46565">
    <property type="entry name" value="Chaperone J-domain"/>
    <property type="match status" value="1"/>
</dbReference>
<dbReference type="InterPro" id="IPR036869">
    <property type="entry name" value="J_dom_sf"/>
</dbReference>
<dbReference type="PROSITE" id="PS00636">
    <property type="entry name" value="DNAJ_1"/>
    <property type="match status" value="1"/>
</dbReference>
<dbReference type="InterPro" id="IPR001623">
    <property type="entry name" value="DnaJ_domain"/>
</dbReference>
<comment type="function">
    <text evidence="4">Plays an important role in regulating the size of autophagosomes during the formation process.</text>
</comment>
<evidence type="ECO:0000256" key="8">
    <source>
        <dbReference type="SAM" id="SignalP"/>
    </source>
</evidence>
<dbReference type="GeneID" id="119744782"/>
<feature type="domain" description="J" evidence="9">
    <location>
        <begin position="29"/>
        <end position="93"/>
    </location>
</feature>
<dbReference type="Proteomes" id="UP000887568">
    <property type="component" value="Unplaced"/>
</dbReference>
<dbReference type="InterPro" id="IPR052448">
    <property type="entry name" value="DnaJ_C16_autophagy_reg"/>
</dbReference>
<dbReference type="OrthoDB" id="10250354at2759"/>
<dbReference type="CDD" id="cd06257">
    <property type="entry name" value="DnaJ"/>
    <property type="match status" value="1"/>
</dbReference>
<dbReference type="InterPro" id="IPR013766">
    <property type="entry name" value="Thioredoxin_domain"/>
</dbReference>
<evidence type="ECO:0000256" key="7">
    <source>
        <dbReference type="SAM" id="Phobius"/>
    </source>
</evidence>
<dbReference type="GO" id="GO:0005789">
    <property type="term" value="C:endoplasmic reticulum membrane"/>
    <property type="evidence" value="ECO:0007669"/>
    <property type="project" value="UniProtKB-SubCell"/>
</dbReference>
<keyword evidence="3" id="KW-0072">Autophagy</keyword>
<dbReference type="PANTHER" id="PTHR44303">
    <property type="entry name" value="DNAJ HOMOLOG SUBFAMILY C MEMBER 16"/>
    <property type="match status" value="1"/>
</dbReference>
<dbReference type="RefSeq" id="XP_038076841.1">
    <property type="nucleotide sequence ID" value="XM_038220913.1"/>
</dbReference>
<keyword evidence="7" id="KW-0472">Membrane</keyword>
<keyword evidence="7" id="KW-1133">Transmembrane helix</keyword>